<reference evidence="2" key="1">
    <citation type="submission" date="2018-01" db="EMBL/GenBank/DDBJ databases">
        <title>An insight into the sialome of Amazonian anophelines.</title>
        <authorList>
            <person name="Ribeiro J.M."/>
            <person name="Scarpassa V."/>
            <person name="Calvo E."/>
        </authorList>
    </citation>
    <scope>NUCLEOTIDE SEQUENCE</scope>
    <source>
        <tissue evidence="2">Salivary glands</tissue>
    </source>
</reference>
<dbReference type="AlphaFoldDB" id="A0A2M3ZTR0"/>
<dbReference type="PROSITE" id="PS51257">
    <property type="entry name" value="PROKAR_LIPOPROTEIN"/>
    <property type="match status" value="1"/>
</dbReference>
<proteinExistence type="predicted"/>
<protein>
    <submittedName>
        <fullName evidence="2">Putative secreted peptide</fullName>
    </submittedName>
</protein>
<dbReference type="EMBL" id="GGFM01011132">
    <property type="protein sequence ID" value="MBW31883.1"/>
    <property type="molecule type" value="Transcribed_RNA"/>
</dbReference>
<evidence type="ECO:0000313" key="2">
    <source>
        <dbReference type="EMBL" id="MBW31883.1"/>
    </source>
</evidence>
<evidence type="ECO:0000256" key="1">
    <source>
        <dbReference type="SAM" id="SignalP"/>
    </source>
</evidence>
<keyword evidence="1" id="KW-0732">Signal</keyword>
<sequence length="87" mass="9963">MRALFCMMLGSSVSTSCITSQSFSSLKHSTITWQPRLMEIVVRLVAGMRSIAFEPSLCVRLSWLDDWFDKYGCGCRLWCWYGPSSPR</sequence>
<accession>A0A2M3ZTR0</accession>
<feature type="chain" id="PRO_5014740171" evidence="1">
    <location>
        <begin position="16"/>
        <end position="87"/>
    </location>
</feature>
<name>A0A2M3ZTR0_9DIPT</name>
<feature type="signal peptide" evidence="1">
    <location>
        <begin position="1"/>
        <end position="15"/>
    </location>
</feature>
<organism evidence="2">
    <name type="scientific">Anopheles braziliensis</name>
    <dbReference type="NCBI Taxonomy" id="58242"/>
    <lineage>
        <taxon>Eukaryota</taxon>
        <taxon>Metazoa</taxon>
        <taxon>Ecdysozoa</taxon>
        <taxon>Arthropoda</taxon>
        <taxon>Hexapoda</taxon>
        <taxon>Insecta</taxon>
        <taxon>Pterygota</taxon>
        <taxon>Neoptera</taxon>
        <taxon>Endopterygota</taxon>
        <taxon>Diptera</taxon>
        <taxon>Nematocera</taxon>
        <taxon>Culicoidea</taxon>
        <taxon>Culicidae</taxon>
        <taxon>Anophelinae</taxon>
        <taxon>Anopheles</taxon>
    </lineage>
</organism>